<keyword evidence="2" id="KW-0472">Membrane</keyword>
<dbReference type="EMBL" id="JANARS010000001">
    <property type="protein sequence ID" value="MCP3420339.1"/>
    <property type="molecule type" value="Genomic_DNA"/>
</dbReference>
<evidence type="ECO:0000256" key="2">
    <source>
        <dbReference type="SAM" id="Phobius"/>
    </source>
</evidence>
<keyword evidence="5" id="KW-1185">Reference proteome</keyword>
<dbReference type="Proteomes" id="UP001204524">
    <property type="component" value="Unassembled WGS sequence"/>
</dbReference>
<gene>
    <name evidence="4" type="ORF">NCI01_00880</name>
</gene>
<feature type="compositionally biased region" description="Low complexity" evidence="1">
    <location>
        <begin position="505"/>
        <end position="514"/>
    </location>
</feature>
<name>A0ABT1KSH3_9ACTN</name>
<sequence length="514" mass="52707">MHALTRLATTIAFAAVALFIGAAPGNAVDHPPADIWVYATGDASCYTTPNAYGGREARVKPLLGSLYQASSMRVDGVDIMNGETTFRWVEVEPGVGCYQPAGWLSSPVDPALLDVNTFTNHAIGAPPAEGFGLGAALSLADRVVMAAPALDSAELGEIAEGQVLSTNDLIVKAPRGLLGMVAWRAVEFEGQLGWMLASSLTDVPDLAVEDLTSIVTPRWDVTAWTLPGAGEEVGELPAGAPTPASLSATAGWMPVEMAGQVAWVRQADLTTDPNDAPTASPTEAEVGESAADVIEQLRVEATAKREEHEKARAAEQAASNESGSSLWATVKAKVSGENPVAEAVASARLRLAMVLGALALLLAAGAHAGTMWLRGHRGLLARTTSTLFPAVTVAAHASLLTAIGVATWAASTAPSVYFTGRVLIVAAAGGLALAWVTAHRVAAMRGADWKLPLGALLLVGGSLFVFGAPLAVALLLGLVVAGGAAGSRTSNTGERDAAAPHTHAETAPPARTEV</sequence>
<dbReference type="RefSeq" id="WP_254179583.1">
    <property type="nucleotide sequence ID" value="NZ_JANARS010000001.1"/>
</dbReference>
<feature type="transmembrane region" description="Helical" evidence="2">
    <location>
        <begin position="385"/>
        <end position="410"/>
    </location>
</feature>
<proteinExistence type="predicted"/>
<feature type="transmembrane region" description="Helical" evidence="2">
    <location>
        <begin position="455"/>
        <end position="481"/>
    </location>
</feature>
<keyword evidence="2" id="KW-1133">Transmembrane helix</keyword>
<accession>A0ABT1KSH3</accession>
<feature type="transmembrane region" description="Helical" evidence="2">
    <location>
        <begin position="422"/>
        <end position="443"/>
    </location>
</feature>
<protein>
    <submittedName>
        <fullName evidence="4">Uncharacterized protein</fullName>
    </submittedName>
</protein>
<keyword evidence="3" id="KW-0732">Signal</keyword>
<feature type="transmembrane region" description="Helical" evidence="2">
    <location>
        <begin position="351"/>
        <end position="373"/>
    </location>
</feature>
<comment type="caution">
    <text evidence="4">The sequence shown here is derived from an EMBL/GenBank/DDBJ whole genome shotgun (WGS) entry which is preliminary data.</text>
</comment>
<feature type="signal peptide" evidence="3">
    <location>
        <begin position="1"/>
        <end position="27"/>
    </location>
</feature>
<keyword evidence="2" id="KW-0812">Transmembrane</keyword>
<reference evidence="4 5" key="1">
    <citation type="submission" date="2022-06" db="EMBL/GenBank/DDBJ databases">
        <authorList>
            <person name="So Y."/>
        </authorList>
    </citation>
    <scope>NUCLEOTIDE SEQUENCE [LARGE SCALE GENOMIC DNA]</scope>
    <source>
        <strain evidence="4 5">STR3</strain>
    </source>
</reference>
<organism evidence="4 5">
    <name type="scientific">Nocardioides pinisoli</name>
    <dbReference type="NCBI Taxonomy" id="2950279"/>
    <lineage>
        <taxon>Bacteria</taxon>
        <taxon>Bacillati</taxon>
        <taxon>Actinomycetota</taxon>
        <taxon>Actinomycetes</taxon>
        <taxon>Propionibacteriales</taxon>
        <taxon>Nocardioidaceae</taxon>
        <taxon>Nocardioides</taxon>
    </lineage>
</organism>
<feature type="chain" id="PRO_5047096851" evidence="3">
    <location>
        <begin position="28"/>
        <end position="514"/>
    </location>
</feature>
<evidence type="ECO:0000313" key="5">
    <source>
        <dbReference type="Proteomes" id="UP001204524"/>
    </source>
</evidence>
<feature type="compositionally biased region" description="Basic and acidic residues" evidence="1">
    <location>
        <begin position="493"/>
        <end position="504"/>
    </location>
</feature>
<feature type="region of interest" description="Disordered" evidence="1">
    <location>
        <begin position="489"/>
        <end position="514"/>
    </location>
</feature>
<evidence type="ECO:0000256" key="3">
    <source>
        <dbReference type="SAM" id="SignalP"/>
    </source>
</evidence>
<evidence type="ECO:0000313" key="4">
    <source>
        <dbReference type="EMBL" id="MCP3420339.1"/>
    </source>
</evidence>
<evidence type="ECO:0000256" key="1">
    <source>
        <dbReference type="SAM" id="MobiDB-lite"/>
    </source>
</evidence>